<dbReference type="InterPro" id="IPR019428">
    <property type="entry name" value="7TM_GPCR_serpentine_rcpt_Str"/>
</dbReference>
<keyword evidence="9 19" id="KW-0472">Membrane</keyword>
<name>E3NNL2_CAERE</name>
<protein>
    <recommendedName>
        <fullName evidence="16">Serpentine receptor class r-10</fullName>
    </recommendedName>
    <alternativeName>
        <fullName evidence="17">Odorant response abnormal protein 10</fullName>
    </alternativeName>
    <alternativeName>
        <fullName evidence="18">Olfactory receptor 10</fullName>
    </alternativeName>
</protein>
<evidence type="ECO:0000256" key="12">
    <source>
        <dbReference type="ARBA" id="ARBA00023273"/>
    </source>
</evidence>
<keyword evidence="2" id="KW-1003">Cell membrane</keyword>
<keyword evidence="6" id="KW-0552">Olfaction</keyword>
<dbReference type="AlphaFoldDB" id="E3NNL2"/>
<evidence type="ECO:0000256" key="13">
    <source>
        <dbReference type="ARBA" id="ARBA00054965"/>
    </source>
</evidence>
<evidence type="ECO:0000313" key="21">
    <source>
        <dbReference type="Proteomes" id="UP000008281"/>
    </source>
</evidence>
<evidence type="ECO:0000256" key="10">
    <source>
        <dbReference type="ARBA" id="ARBA00023170"/>
    </source>
</evidence>
<keyword evidence="3" id="KW-0145">Chemotaxis</keyword>
<feature type="transmembrane region" description="Helical" evidence="19">
    <location>
        <begin position="42"/>
        <end position="60"/>
    </location>
</feature>
<keyword evidence="11" id="KW-0325">Glycoprotein</keyword>
<evidence type="ECO:0000256" key="11">
    <source>
        <dbReference type="ARBA" id="ARBA00023180"/>
    </source>
</evidence>
<keyword evidence="12" id="KW-0966">Cell projection</keyword>
<dbReference type="OrthoDB" id="5812563at2759"/>
<dbReference type="Gene3D" id="1.20.1070.10">
    <property type="entry name" value="Rhodopsin 7-helix transmembrane proteins"/>
    <property type="match status" value="1"/>
</dbReference>
<gene>
    <name evidence="20" type="ORF">CRE_13174</name>
</gene>
<keyword evidence="8" id="KW-0969">Cilium</keyword>
<keyword evidence="10" id="KW-0675">Receptor</keyword>
<dbReference type="STRING" id="31234.E3NNL2"/>
<dbReference type="InParanoid" id="E3NNL2"/>
<comment type="function">
    <text evidence="13">An odorant receptor which affects chemotaxis to the volatile odorant diacetyl. Specifies AWA neuronal cell fate via the odr-7 pathway.</text>
</comment>
<evidence type="ECO:0000256" key="14">
    <source>
        <dbReference type="ARBA" id="ARBA00061678"/>
    </source>
</evidence>
<evidence type="ECO:0000256" key="9">
    <source>
        <dbReference type="ARBA" id="ARBA00023136"/>
    </source>
</evidence>
<evidence type="ECO:0000256" key="5">
    <source>
        <dbReference type="ARBA" id="ARBA00022692"/>
    </source>
</evidence>
<dbReference type="HOGENOM" id="CLU_036335_2_1_1"/>
<comment type="subunit">
    <text evidence="15">Interacts with odr-4.</text>
</comment>
<evidence type="ECO:0000256" key="17">
    <source>
        <dbReference type="ARBA" id="ARBA00078653"/>
    </source>
</evidence>
<evidence type="ECO:0000256" key="19">
    <source>
        <dbReference type="SAM" id="Phobius"/>
    </source>
</evidence>
<evidence type="ECO:0000256" key="16">
    <source>
        <dbReference type="ARBA" id="ARBA00067967"/>
    </source>
</evidence>
<dbReference type="GO" id="GO:0060170">
    <property type="term" value="C:ciliary membrane"/>
    <property type="evidence" value="ECO:0007669"/>
    <property type="project" value="UniProtKB-SubCell"/>
</dbReference>
<evidence type="ECO:0000313" key="20">
    <source>
        <dbReference type="EMBL" id="EFP11358.1"/>
    </source>
</evidence>
<evidence type="ECO:0000256" key="1">
    <source>
        <dbReference type="ARBA" id="ARBA00004272"/>
    </source>
</evidence>
<feature type="transmembrane region" description="Helical" evidence="19">
    <location>
        <begin position="12"/>
        <end position="30"/>
    </location>
</feature>
<dbReference type="FunFam" id="1.20.1070.10:FF:000128">
    <property type="entry name" value="Seven TM Receptor"/>
    <property type="match status" value="1"/>
</dbReference>
<evidence type="ECO:0000256" key="3">
    <source>
        <dbReference type="ARBA" id="ARBA00022500"/>
    </source>
</evidence>
<feature type="transmembrane region" description="Helical" evidence="19">
    <location>
        <begin position="290"/>
        <end position="311"/>
    </location>
</feature>
<dbReference type="OMA" id="MANYKYL"/>
<evidence type="ECO:0000256" key="6">
    <source>
        <dbReference type="ARBA" id="ARBA00022725"/>
    </source>
</evidence>
<dbReference type="GO" id="GO:0006935">
    <property type="term" value="P:chemotaxis"/>
    <property type="evidence" value="ECO:0007669"/>
    <property type="project" value="UniProtKB-KW"/>
</dbReference>
<feature type="transmembrane region" description="Helical" evidence="19">
    <location>
        <begin position="253"/>
        <end position="278"/>
    </location>
</feature>
<dbReference type="PANTHER" id="PTHR22943:SF113">
    <property type="entry name" value="SEVEN TM RECEPTOR"/>
    <property type="match status" value="1"/>
</dbReference>
<keyword evidence="4" id="KW-0716">Sensory transduction</keyword>
<dbReference type="EMBL" id="DS269227">
    <property type="protein sequence ID" value="EFP11358.1"/>
    <property type="molecule type" value="Genomic_DNA"/>
</dbReference>
<evidence type="ECO:0000256" key="7">
    <source>
        <dbReference type="ARBA" id="ARBA00022989"/>
    </source>
</evidence>
<dbReference type="Proteomes" id="UP000008281">
    <property type="component" value="Unassembled WGS sequence"/>
</dbReference>
<feature type="transmembrane region" description="Helical" evidence="19">
    <location>
        <begin position="88"/>
        <end position="114"/>
    </location>
</feature>
<feature type="transmembrane region" description="Helical" evidence="19">
    <location>
        <begin position="126"/>
        <end position="147"/>
    </location>
</feature>
<evidence type="ECO:0000256" key="15">
    <source>
        <dbReference type="ARBA" id="ARBA00064300"/>
    </source>
</evidence>
<keyword evidence="21" id="KW-1185">Reference proteome</keyword>
<dbReference type="PANTHER" id="PTHR22943">
    <property type="entry name" value="7-TRANSMEMBRANE DOMAIN RECEPTOR C.ELEGANS"/>
    <property type="match status" value="1"/>
</dbReference>
<organism evidence="21">
    <name type="scientific">Caenorhabditis remanei</name>
    <name type="common">Caenorhabditis vulgaris</name>
    <dbReference type="NCBI Taxonomy" id="31234"/>
    <lineage>
        <taxon>Eukaryota</taxon>
        <taxon>Metazoa</taxon>
        <taxon>Ecdysozoa</taxon>
        <taxon>Nematoda</taxon>
        <taxon>Chromadorea</taxon>
        <taxon>Rhabditida</taxon>
        <taxon>Rhabditina</taxon>
        <taxon>Rhabditomorpha</taxon>
        <taxon>Rhabditoidea</taxon>
        <taxon>Rhabditidae</taxon>
        <taxon>Peloderinae</taxon>
        <taxon>Caenorhabditis</taxon>
    </lineage>
</organism>
<proteinExistence type="inferred from homology"/>
<evidence type="ECO:0000256" key="4">
    <source>
        <dbReference type="ARBA" id="ARBA00022606"/>
    </source>
</evidence>
<evidence type="ECO:0000256" key="8">
    <source>
        <dbReference type="ARBA" id="ARBA00023069"/>
    </source>
</evidence>
<evidence type="ECO:0000256" key="18">
    <source>
        <dbReference type="ARBA" id="ARBA00082489"/>
    </source>
</evidence>
<dbReference type="GO" id="GO:0042048">
    <property type="term" value="P:olfactory behavior"/>
    <property type="evidence" value="ECO:0007669"/>
    <property type="project" value="TreeGrafter"/>
</dbReference>
<feature type="transmembrane region" description="Helical" evidence="19">
    <location>
        <begin position="201"/>
        <end position="223"/>
    </location>
</feature>
<dbReference type="Pfam" id="PF10326">
    <property type="entry name" value="7TM_GPCR_Str"/>
    <property type="match status" value="1"/>
</dbReference>
<dbReference type="SUPFAM" id="SSF81321">
    <property type="entry name" value="Family A G protein-coupled receptor-like"/>
    <property type="match status" value="1"/>
</dbReference>
<reference evidence="20" key="1">
    <citation type="submission" date="2007-07" db="EMBL/GenBank/DDBJ databases">
        <title>PCAP assembly of the Caenorhabditis remanei genome.</title>
        <authorList>
            <consortium name="The Caenorhabditis remanei Sequencing Consortium"/>
            <person name="Wilson R.K."/>
        </authorList>
    </citation>
    <scope>NUCLEOTIDE SEQUENCE [LARGE SCALE GENOMIC DNA]</scope>
    <source>
        <strain evidence="20">PB4641</strain>
    </source>
</reference>
<keyword evidence="5 19" id="KW-0812">Transmembrane</keyword>
<keyword evidence="7 19" id="KW-1133">Transmembrane helix</keyword>
<sequence>MLSTIISQIFTYLLPLLSWLCNAILIFLILQRSPQALGGYKYLMLIFSVFGVAFGVINVTSQPKLHFYQAAYIIFSENPLGLPRKVSFWYLALNCAMYAMTLYLLAFHFVYRYLAVCKPHKLQWFTYPYFLVMIGIFLMVTFDWWFMAVWLAGEDEEVEEYISDSMRQTFNLTSQDYTYAASLFYRKNLITGMESASLPDFLFVLNLVLIITSGFSIITYCWFKLHTVFINTKIHFHFRPSQSRRTLEMQHQLFRSLVAQTLFPVFLLFFPAGVLLGFPIFKFEPGPLEAIILPLIATEPVIDSLVPMYFIKDYRKAIRGVFRKGVGAERSTTMSPGNVRVHPM</sequence>
<dbReference type="GO" id="GO:0038022">
    <property type="term" value="F:G protein-coupled olfactory receptor activity"/>
    <property type="evidence" value="ECO:0007669"/>
    <property type="project" value="TreeGrafter"/>
</dbReference>
<comment type="subcellular location">
    <subcellularLocation>
        <location evidence="1">Cell projection</location>
        <location evidence="1">Cilium membrane</location>
        <topology evidence="1">Multi-pass membrane protein</topology>
    </subcellularLocation>
</comment>
<comment type="similarity">
    <text evidence="14">Belongs to the nematode receptor-like protein str family.</text>
</comment>
<accession>E3NNL2</accession>
<evidence type="ECO:0000256" key="2">
    <source>
        <dbReference type="ARBA" id="ARBA00022475"/>
    </source>
</evidence>